<dbReference type="RefSeq" id="WP_283406436.1">
    <property type="nucleotide sequence ID" value="NZ_FXUI01000007.1"/>
</dbReference>
<dbReference type="EMBL" id="FXUI01000007">
    <property type="protein sequence ID" value="SMP74144.1"/>
    <property type="molecule type" value="Genomic_DNA"/>
</dbReference>
<proteinExistence type="predicted"/>
<evidence type="ECO:0000313" key="3">
    <source>
        <dbReference type="Proteomes" id="UP001157910"/>
    </source>
</evidence>
<dbReference type="InterPro" id="IPR012340">
    <property type="entry name" value="NA-bd_OB-fold"/>
</dbReference>
<keyword evidence="3" id="KW-1185">Reference proteome</keyword>
<protein>
    <recommendedName>
        <fullName evidence="4">DUF2815 family protein</fullName>
    </recommendedName>
</protein>
<evidence type="ECO:0008006" key="4">
    <source>
        <dbReference type="Google" id="ProtNLM"/>
    </source>
</evidence>
<dbReference type="Proteomes" id="UP001157910">
    <property type="component" value="Unassembled WGS sequence"/>
</dbReference>
<reference evidence="2 3" key="1">
    <citation type="submission" date="2017-05" db="EMBL/GenBank/DDBJ databases">
        <authorList>
            <person name="Varghese N."/>
            <person name="Submissions S."/>
        </authorList>
    </citation>
    <scope>NUCLEOTIDE SEQUENCE [LARGE SCALE GENOMIC DNA]</scope>
    <source>
        <strain evidence="2 3">SM16</strain>
    </source>
</reference>
<name>A0ABY1QL79_9SPHN</name>
<accession>A0ABY1QL79</accession>
<evidence type="ECO:0000256" key="1">
    <source>
        <dbReference type="SAM" id="MobiDB-lite"/>
    </source>
</evidence>
<comment type="caution">
    <text evidence="2">The sequence shown here is derived from an EMBL/GenBank/DDBJ whole genome shotgun (WGS) entry which is preliminary data.</text>
</comment>
<feature type="region of interest" description="Disordered" evidence="1">
    <location>
        <begin position="192"/>
        <end position="227"/>
    </location>
</feature>
<evidence type="ECO:0000313" key="2">
    <source>
        <dbReference type="EMBL" id="SMP74144.1"/>
    </source>
</evidence>
<sequence>MAAAKPKKTYVDAILGPFVFSHVHLSSPDTEGQFADNKYKVDGVADPKSKAIAEVEATLKDVLKKVGLPAKGTNLPLKKQMEKVDGKKQETGKLFLRAKSNRAPLIVDASGKPIPKEALKKMKIGAGSEGRIEGYFTDYETTERVRNADGEVEVITIKGVSFTLTGIQLLKLVNGGGGSRFGAYEGYEGGFTYSGDDGDEDALDLSADDGDDRDAGDADGDEGGLDI</sequence>
<dbReference type="Gene3D" id="2.40.50.140">
    <property type="entry name" value="Nucleic acid-binding proteins"/>
    <property type="match status" value="1"/>
</dbReference>
<dbReference type="SUPFAM" id="SSF50249">
    <property type="entry name" value="Nucleic acid-binding proteins"/>
    <property type="match status" value="1"/>
</dbReference>
<gene>
    <name evidence="2" type="ORF">SAMN06296065_1076</name>
</gene>
<organism evidence="2 3">
    <name type="scientific">Novosphingobium panipatense</name>
    <dbReference type="NCBI Taxonomy" id="428991"/>
    <lineage>
        <taxon>Bacteria</taxon>
        <taxon>Pseudomonadati</taxon>
        <taxon>Pseudomonadota</taxon>
        <taxon>Alphaproteobacteria</taxon>
        <taxon>Sphingomonadales</taxon>
        <taxon>Sphingomonadaceae</taxon>
        <taxon>Novosphingobium</taxon>
    </lineage>
</organism>
<feature type="compositionally biased region" description="Acidic residues" evidence="1">
    <location>
        <begin position="196"/>
        <end position="227"/>
    </location>
</feature>